<evidence type="ECO:0000313" key="3">
    <source>
        <dbReference type="EnsemblProtists" id="EKX51701"/>
    </source>
</evidence>
<evidence type="ECO:0000313" key="2">
    <source>
        <dbReference type="EMBL" id="EKX51701.1"/>
    </source>
</evidence>
<feature type="region of interest" description="Disordered" evidence="1">
    <location>
        <begin position="71"/>
        <end position="100"/>
    </location>
</feature>
<name>L1JT04_GUITC</name>
<dbReference type="AlphaFoldDB" id="L1JT04"/>
<proteinExistence type="predicted"/>
<dbReference type="RefSeq" id="XP_005838681.1">
    <property type="nucleotide sequence ID" value="XM_005838624.1"/>
</dbReference>
<sequence length="120" mass="13285">MSEIRAGAGAGIRMSASDGFMHCNSGNIRLRGGYSKFLDEFPNTDDEAEGGANYEFHEVAEEMKQMLLNGTTPVDPELVKRKKDPNALPKRGNVPDEFQRRFKKCNKSLDPYAGAKDLTS</sequence>
<dbReference type="EMBL" id="JH992974">
    <property type="protein sequence ID" value="EKX51701.1"/>
    <property type="molecule type" value="Genomic_DNA"/>
</dbReference>
<accession>L1JT04</accession>
<dbReference type="PaxDb" id="55529-EKX51701"/>
<evidence type="ECO:0000313" key="4">
    <source>
        <dbReference type="Proteomes" id="UP000011087"/>
    </source>
</evidence>
<gene>
    <name evidence="2" type="ORF">GUITHDRAFT_102307</name>
</gene>
<dbReference type="HOGENOM" id="CLU_2054151_0_0_1"/>
<dbReference type="GeneID" id="17308415"/>
<dbReference type="Proteomes" id="UP000011087">
    <property type="component" value="Unassembled WGS sequence"/>
</dbReference>
<reference evidence="2 4" key="1">
    <citation type="journal article" date="2012" name="Nature">
        <title>Algal genomes reveal evolutionary mosaicism and the fate of nucleomorphs.</title>
        <authorList>
            <consortium name="DOE Joint Genome Institute"/>
            <person name="Curtis B.A."/>
            <person name="Tanifuji G."/>
            <person name="Burki F."/>
            <person name="Gruber A."/>
            <person name="Irimia M."/>
            <person name="Maruyama S."/>
            <person name="Arias M.C."/>
            <person name="Ball S.G."/>
            <person name="Gile G.H."/>
            <person name="Hirakawa Y."/>
            <person name="Hopkins J.F."/>
            <person name="Kuo A."/>
            <person name="Rensing S.A."/>
            <person name="Schmutz J."/>
            <person name="Symeonidi A."/>
            <person name="Elias M."/>
            <person name="Eveleigh R.J."/>
            <person name="Herman E.K."/>
            <person name="Klute M.J."/>
            <person name="Nakayama T."/>
            <person name="Obornik M."/>
            <person name="Reyes-Prieto A."/>
            <person name="Armbrust E.V."/>
            <person name="Aves S.J."/>
            <person name="Beiko R.G."/>
            <person name="Coutinho P."/>
            <person name="Dacks J.B."/>
            <person name="Durnford D.G."/>
            <person name="Fast N.M."/>
            <person name="Green B.R."/>
            <person name="Grisdale C.J."/>
            <person name="Hempel F."/>
            <person name="Henrissat B."/>
            <person name="Hoppner M.P."/>
            <person name="Ishida K."/>
            <person name="Kim E."/>
            <person name="Koreny L."/>
            <person name="Kroth P.G."/>
            <person name="Liu Y."/>
            <person name="Malik S.B."/>
            <person name="Maier U.G."/>
            <person name="McRose D."/>
            <person name="Mock T."/>
            <person name="Neilson J.A."/>
            <person name="Onodera N.T."/>
            <person name="Poole A.M."/>
            <person name="Pritham E.J."/>
            <person name="Richards T.A."/>
            <person name="Rocap G."/>
            <person name="Roy S.W."/>
            <person name="Sarai C."/>
            <person name="Schaack S."/>
            <person name="Shirato S."/>
            <person name="Slamovits C.H."/>
            <person name="Spencer D.F."/>
            <person name="Suzuki S."/>
            <person name="Worden A.Z."/>
            <person name="Zauner S."/>
            <person name="Barry K."/>
            <person name="Bell C."/>
            <person name="Bharti A.K."/>
            <person name="Crow J.A."/>
            <person name="Grimwood J."/>
            <person name="Kramer R."/>
            <person name="Lindquist E."/>
            <person name="Lucas S."/>
            <person name="Salamov A."/>
            <person name="McFadden G.I."/>
            <person name="Lane C.E."/>
            <person name="Keeling P.J."/>
            <person name="Gray M.W."/>
            <person name="Grigoriev I.V."/>
            <person name="Archibald J.M."/>
        </authorList>
    </citation>
    <scope>NUCLEOTIDE SEQUENCE</scope>
    <source>
        <strain evidence="2 4">CCMP2712</strain>
    </source>
</reference>
<protein>
    <submittedName>
        <fullName evidence="2 3">Uncharacterized protein</fullName>
    </submittedName>
</protein>
<evidence type="ECO:0000256" key="1">
    <source>
        <dbReference type="SAM" id="MobiDB-lite"/>
    </source>
</evidence>
<dbReference type="EnsemblProtists" id="EKX51701">
    <property type="protein sequence ID" value="EKX51701"/>
    <property type="gene ID" value="GUITHDRAFT_102307"/>
</dbReference>
<keyword evidence="4" id="KW-1185">Reference proteome</keyword>
<reference evidence="3" key="3">
    <citation type="submission" date="2015-06" db="UniProtKB">
        <authorList>
            <consortium name="EnsemblProtists"/>
        </authorList>
    </citation>
    <scope>IDENTIFICATION</scope>
</reference>
<reference evidence="4" key="2">
    <citation type="submission" date="2012-11" db="EMBL/GenBank/DDBJ databases">
        <authorList>
            <person name="Kuo A."/>
            <person name="Curtis B.A."/>
            <person name="Tanifuji G."/>
            <person name="Burki F."/>
            <person name="Gruber A."/>
            <person name="Irimia M."/>
            <person name="Maruyama S."/>
            <person name="Arias M.C."/>
            <person name="Ball S.G."/>
            <person name="Gile G.H."/>
            <person name="Hirakawa Y."/>
            <person name="Hopkins J.F."/>
            <person name="Rensing S.A."/>
            <person name="Schmutz J."/>
            <person name="Symeonidi A."/>
            <person name="Elias M."/>
            <person name="Eveleigh R.J."/>
            <person name="Herman E.K."/>
            <person name="Klute M.J."/>
            <person name="Nakayama T."/>
            <person name="Obornik M."/>
            <person name="Reyes-Prieto A."/>
            <person name="Armbrust E.V."/>
            <person name="Aves S.J."/>
            <person name="Beiko R.G."/>
            <person name="Coutinho P."/>
            <person name="Dacks J.B."/>
            <person name="Durnford D.G."/>
            <person name="Fast N.M."/>
            <person name="Green B.R."/>
            <person name="Grisdale C."/>
            <person name="Hempe F."/>
            <person name="Henrissat B."/>
            <person name="Hoppner M.P."/>
            <person name="Ishida K.-I."/>
            <person name="Kim E."/>
            <person name="Koreny L."/>
            <person name="Kroth P.G."/>
            <person name="Liu Y."/>
            <person name="Malik S.-B."/>
            <person name="Maier U.G."/>
            <person name="McRose D."/>
            <person name="Mock T."/>
            <person name="Neilson J.A."/>
            <person name="Onodera N.T."/>
            <person name="Poole A.M."/>
            <person name="Pritham E.J."/>
            <person name="Richards T.A."/>
            <person name="Rocap G."/>
            <person name="Roy S.W."/>
            <person name="Sarai C."/>
            <person name="Schaack S."/>
            <person name="Shirato S."/>
            <person name="Slamovits C.H."/>
            <person name="Spencer D.F."/>
            <person name="Suzuki S."/>
            <person name="Worden A.Z."/>
            <person name="Zauner S."/>
            <person name="Barry K."/>
            <person name="Bell C."/>
            <person name="Bharti A.K."/>
            <person name="Crow J.A."/>
            <person name="Grimwood J."/>
            <person name="Kramer R."/>
            <person name="Lindquist E."/>
            <person name="Lucas S."/>
            <person name="Salamov A."/>
            <person name="McFadden G.I."/>
            <person name="Lane C.E."/>
            <person name="Keeling P.J."/>
            <person name="Gray M.W."/>
            <person name="Grigoriev I.V."/>
            <person name="Archibald J.M."/>
        </authorList>
    </citation>
    <scope>NUCLEOTIDE SEQUENCE</scope>
    <source>
        <strain evidence="4">CCMP2712</strain>
    </source>
</reference>
<dbReference type="KEGG" id="gtt:GUITHDRAFT_102307"/>
<organism evidence="2">
    <name type="scientific">Guillardia theta (strain CCMP2712)</name>
    <name type="common">Cryptophyte</name>
    <dbReference type="NCBI Taxonomy" id="905079"/>
    <lineage>
        <taxon>Eukaryota</taxon>
        <taxon>Cryptophyceae</taxon>
        <taxon>Pyrenomonadales</taxon>
        <taxon>Geminigeraceae</taxon>
        <taxon>Guillardia</taxon>
    </lineage>
</organism>